<organism evidence="3 4">
    <name type="scientific">Kaistia soli DSM 19436</name>
    <dbReference type="NCBI Taxonomy" id="1122133"/>
    <lineage>
        <taxon>Bacteria</taxon>
        <taxon>Pseudomonadati</taxon>
        <taxon>Pseudomonadota</taxon>
        <taxon>Alphaproteobacteria</taxon>
        <taxon>Hyphomicrobiales</taxon>
        <taxon>Kaistiaceae</taxon>
        <taxon>Kaistia</taxon>
    </lineage>
</organism>
<name>A0A1M5C8M7_9HYPH</name>
<reference evidence="3 4" key="1">
    <citation type="submission" date="2016-11" db="EMBL/GenBank/DDBJ databases">
        <authorList>
            <person name="Jaros S."/>
            <person name="Januszkiewicz K."/>
            <person name="Wedrychowicz H."/>
        </authorList>
    </citation>
    <scope>NUCLEOTIDE SEQUENCE [LARGE SCALE GENOMIC DNA]</scope>
    <source>
        <strain evidence="3 4">DSM 19436</strain>
    </source>
</reference>
<evidence type="ECO:0000313" key="4">
    <source>
        <dbReference type="Proteomes" id="UP000184485"/>
    </source>
</evidence>
<dbReference type="Pfam" id="PF13480">
    <property type="entry name" value="Acetyltransf_6"/>
    <property type="match status" value="1"/>
</dbReference>
<sequence length="378" mass="39583">MSRGGPADRTASSSVSQRPNVPSEIEEGWRDLANLSPDANPFFAPTVLRSALDTLAATSVAILAPTGETGRLAALAPVAAMRLGRIAPAVGVWTHLYGPLGTPLIDPDDPEFAVARLVAAMDGKRSGRRILVFPDLPLGGVAAEALRRHAEASGRPVRIIGEHRRAVLHPGSLEGGVRASLPAKTRKELGRQLRRLGDSGSVTFSTVTAGPGLMVALDAFLALEQSGWKGTRGTALAMKGEALAFVRAVVAAAEPGQIRIDTLAVDGRPAAMLTSFRSGGTMVTWKIAHDESLGRFSPGVQVMLAASEAFTADPALKIVDSLASAGHPMIDRLWPERQAVGTLTIGPIGGGRFFSLGVLLAETELGARTDLRALIRRS</sequence>
<feature type="region of interest" description="Disordered" evidence="1">
    <location>
        <begin position="1"/>
        <end position="24"/>
    </location>
</feature>
<keyword evidence="3" id="KW-0808">Transferase</keyword>
<keyword evidence="4" id="KW-1185">Reference proteome</keyword>
<dbReference type="InterPro" id="IPR038740">
    <property type="entry name" value="BioF2-like_GNAT_dom"/>
</dbReference>
<feature type="compositionally biased region" description="Polar residues" evidence="1">
    <location>
        <begin position="10"/>
        <end position="20"/>
    </location>
</feature>
<dbReference type="InterPro" id="IPR016181">
    <property type="entry name" value="Acyl_CoA_acyltransferase"/>
</dbReference>
<evidence type="ECO:0000313" key="3">
    <source>
        <dbReference type="EMBL" id="SHF51006.1"/>
    </source>
</evidence>
<dbReference type="Proteomes" id="UP000184485">
    <property type="component" value="Unassembled WGS sequence"/>
</dbReference>
<dbReference type="GO" id="GO:0016740">
    <property type="term" value="F:transferase activity"/>
    <property type="evidence" value="ECO:0007669"/>
    <property type="project" value="UniProtKB-KW"/>
</dbReference>
<gene>
    <name evidence="3" type="ORF">SAMN02745157_2255</name>
</gene>
<evidence type="ECO:0000256" key="1">
    <source>
        <dbReference type="SAM" id="MobiDB-lite"/>
    </source>
</evidence>
<dbReference type="STRING" id="1122133.SAMN02745157_2255"/>
<feature type="domain" description="BioF2-like acetyltransferase" evidence="2">
    <location>
        <begin position="183"/>
        <end position="313"/>
    </location>
</feature>
<proteinExistence type="predicted"/>
<dbReference type="SUPFAM" id="SSF55729">
    <property type="entry name" value="Acyl-CoA N-acyltransferases (Nat)"/>
    <property type="match status" value="1"/>
</dbReference>
<evidence type="ECO:0000259" key="2">
    <source>
        <dbReference type="Pfam" id="PF13480"/>
    </source>
</evidence>
<protein>
    <submittedName>
        <fullName evidence="3">Acetyltransferase (GNAT) domain-containing protein</fullName>
    </submittedName>
</protein>
<dbReference type="AlphaFoldDB" id="A0A1M5C8M7"/>
<dbReference type="EMBL" id="FQUP01000002">
    <property type="protein sequence ID" value="SHF51006.1"/>
    <property type="molecule type" value="Genomic_DNA"/>
</dbReference>
<accession>A0A1M5C8M7</accession>